<dbReference type="GeneID" id="108493261"/>
<feature type="non-terminal residue" evidence="2">
    <location>
        <position position="206"/>
    </location>
</feature>
<dbReference type="RefSeq" id="XP_017661959.1">
    <property type="nucleotide sequence ID" value="XM_017806470.1"/>
</dbReference>
<keyword evidence="1" id="KW-1185">Reference proteome</keyword>
<sequence>MCEEYEQRPLEALALQSSREQISSGLAYFSYTSFKDNHIINVALLACLRSKCGQQDQGSDSSPILSTGEATPRYFVQFWAAQFKKDIEVLEQVQRRAMRLVKGLEHKSYEKRLRELGLFSLEKRRLRGDLITLYNSLKGGCSKVGVGLFFQATVSKTRGHGLKMCQGRFRLDIRKKFFTERVIRHWNGLPREVVDPPSLEVFKMRL</sequence>
<accession>A0A6J0GJF4</accession>
<protein>
    <submittedName>
        <fullName evidence="2">Uncharacterized protein LOC108493261</fullName>
    </submittedName>
</protein>
<dbReference type="AlphaFoldDB" id="A0A6J0GJF4"/>
<name>A0A6J0GJF4_9PASS</name>
<dbReference type="Proteomes" id="UP000504624">
    <property type="component" value="Unplaced"/>
</dbReference>
<proteinExistence type="predicted"/>
<reference evidence="2" key="1">
    <citation type="submission" date="2025-08" db="UniProtKB">
        <authorList>
            <consortium name="RefSeq"/>
        </authorList>
    </citation>
    <scope>IDENTIFICATION</scope>
</reference>
<evidence type="ECO:0000313" key="2">
    <source>
        <dbReference type="RefSeq" id="XP_017661959.1"/>
    </source>
</evidence>
<gene>
    <name evidence="2" type="primary">LOC108493261</name>
</gene>
<dbReference type="OrthoDB" id="276744at2759"/>
<evidence type="ECO:0000313" key="1">
    <source>
        <dbReference type="Proteomes" id="UP000504624"/>
    </source>
</evidence>
<organism evidence="1 2">
    <name type="scientific">Lepidothrix coronata</name>
    <name type="common">blue-crowned manakin</name>
    <dbReference type="NCBI Taxonomy" id="321398"/>
    <lineage>
        <taxon>Eukaryota</taxon>
        <taxon>Metazoa</taxon>
        <taxon>Chordata</taxon>
        <taxon>Craniata</taxon>
        <taxon>Vertebrata</taxon>
        <taxon>Euteleostomi</taxon>
        <taxon>Archelosauria</taxon>
        <taxon>Archosauria</taxon>
        <taxon>Dinosauria</taxon>
        <taxon>Saurischia</taxon>
        <taxon>Theropoda</taxon>
        <taxon>Coelurosauria</taxon>
        <taxon>Aves</taxon>
        <taxon>Neognathae</taxon>
        <taxon>Neoaves</taxon>
        <taxon>Telluraves</taxon>
        <taxon>Australaves</taxon>
        <taxon>Passeriformes</taxon>
        <taxon>Pipridae</taxon>
        <taxon>Lepidothrix</taxon>
    </lineage>
</organism>